<protein>
    <submittedName>
        <fullName evidence="5">4-hydroxy-2-oxoheptanedioate aldolase</fullName>
    </submittedName>
</protein>
<dbReference type="SUPFAM" id="SSF51621">
    <property type="entry name" value="Phosphoenolpyruvate/pyruvate domain"/>
    <property type="match status" value="1"/>
</dbReference>
<proteinExistence type="inferred from homology"/>
<dbReference type="GO" id="GO:0005737">
    <property type="term" value="C:cytoplasm"/>
    <property type="evidence" value="ECO:0007669"/>
    <property type="project" value="TreeGrafter"/>
</dbReference>
<evidence type="ECO:0000259" key="4">
    <source>
        <dbReference type="Pfam" id="PF03328"/>
    </source>
</evidence>
<dbReference type="EMBL" id="FOVH01000004">
    <property type="protein sequence ID" value="SFO18414.1"/>
    <property type="molecule type" value="Genomic_DNA"/>
</dbReference>
<dbReference type="InterPro" id="IPR040442">
    <property type="entry name" value="Pyrv_kinase-like_dom_sf"/>
</dbReference>
<keyword evidence="2" id="KW-0479">Metal-binding</keyword>
<dbReference type="STRING" id="1993.SAMN04489713_104417"/>
<feature type="domain" description="HpcH/HpaI aldolase/citrate lyase" evidence="4">
    <location>
        <begin position="19"/>
        <end position="238"/>
    </location>
</feature>
<dbReference type="RefSeq" id="WP_075021184.1">
    <property type="nucleotide sequence ID" value="NZ_FOVH01000004.1"/>
</dbReference>
<evidence type="ECO:0000256" key="3">
    <source>
        <dbReference type="ARBA" id="ARBA00023239"/>
    </source>
</evidence>
<dbReference type="Gene3D" id="3.20.20.60">
    <property type="entry name" value="Phosphoenolpyruvate-binding domains"/>
    <property type="match status" value="1"/>
</dbReference>
<evidence type="ECO:0000256" key="1">
    <source>
        <dbReference type="ARBA" id="ARBA00005568"/>
    </source>
</evidence>
<dbReference type="InterPro" id="IPR015813">
    <property type="entry name" value="Pyrv/PenolPyrv_kinase-like_dom"/>
</dbReference>
<reference evidence="5 6" key="1">
    <citation type="submission" date="2016-10" db="EMBL/GenBank/DDBJ databases">
        <authorList>
            <person name="de Groot N.N."/>
        </authorList>
    </citation>
    <scope>NUCLEOTIDE SEQUENCE [LARGE SCALE GENOMIC DNA]</scope>
    <source>
        <strain evidence="5 6">DSM 43067</strain>
    </source>
</reference>
<dbReference type="PANTHER" id="PTHR30502:SF0">
    <property type="entry name" value="PHOSPHOENOLPYRUVATE CARBOXYLASE FAMILY PROTEIN"/>
    <property type="match status" value="1"/>
</dbReference>
<dbReference type="InterPro" id="IPR005000">
    <property type="entry name" value="Aldolase/citrate-lyase_domain"/>
</dbReference>
<keyword evidence="6" id="KW-1185">Reference proteome</keyword>
<dbReference type="GO" id="GO:0016832">
    <property type="term" value="F:aldehyde-lyase activity"/>
    <property type="evidence" value="ECO:0007669"/>
    <property type="project" value="TreeGrafter"/>
</dbReference>
<dbReference type="eggNOG" id="COG3836">
    <property type="taxonomic scope" value="Bacteria"/>
</dbReference>
<keyword evidence="3" id="KW-0456">Lyase</keyword>
<dbReference type="Proteomes" id="UP000183413">
    <property type="component" value="Unassembled WGS sequence"/>
</dbReference>
<dbReference type="GO" id="GO:0046872">
    <property type="term" value="F:metal ion binding"/>
    <property type="evidence" value="ECO:0007669"/>
    <property type="project" value="UniProtKB-KW"/>
</dbReference>
<dbReference type="Pfam" id="PF03328">
    <property type="entry name" value="HpcH_HpaI"/>
    <property type="match status" value="1"/>
</dbReference>
<comment type="similarity">
    <text evidence="1">Belongs to the HpcH/HpaI aldolase family.</text>
</comment>
<gene>
    <name evidence="5" type="ORF">SAMN04489713_104417</name>
</gene>
<name>A0A1I5F3X0_9ACTN</name>
<organism evidence="5 6">
    <name type="scientific">Actinomadura madurae</name>
    <dbReference type="NCBI Taxonomy" id="1993"/>
    <lineage>
        <taxon>Bacteria</taxon>
        <taxon>Bacillati</taxon>
        <taxon>Actinomycetota</taxon>
        <taxon>Actinomycetes</taxon>
        <taxon>Streptosporangiales</taxon>
        <taxon>Thermomonosporaceae</taxon>
        <taxon>Actinomadura</taxon>
    </lineage>
</organism>
<evidence type="ECO:0000313" key="6">
    <source>
        <dbReference type="Proteomes" id="UP000183413"/>
    </source>
</evidence>
<dbReference type="InParanoid" id="A0A1I5F3X0"/>
<evidence type="ECO:0000256" key="2">
    <source>
        <dbReference type="ARBA" id="ARBA00022723"/>
    </source>
</evidence>
<evidence type="ECO:0000313" key="5">
    <source>
        <dbReference type="EMBL" id="SFO18414.1"/>
    </source>
</evidence>
<sequence length="251" mass="26435">MRMIERLRTGDGGPLLGTWVKIPALETVELLARAGFDFVVIDLEHSPLTLESAYRMVVVSQGLGLHALVRVPERGAGHVQPILDTGVDGVLVPHVMDGADADRVARSMLFPPRGSRGLGTTSRAGMWGLDPTPEYLRRGDEDTLRIPQLEDLSAVEDAEAVLDVPGVNAAFLGMGDLTVSTGLKADDPGLTALTDRLLAAAKDRETPVGTAVRTAQQAKAAADRGFAFVMVGNDAQIFGTAATDLCAAARG</sequence>
<accession>A0A1I5F3X0</accession>
<dbReference type="PANTHER" id="PTHR30502">
    <property type="entry name" value="2-KETO-3-DEOXY-L-RHAMNONATE ALDOLASE"/>
    <property type="match status" value="1"/>
</dbReference>
<dbReference type="AlphaFoldDB" id="A0A1I5F3X0"/>
<dbReference type="InterPro" id="IPR050251">
    <property type="entry name" value="HpcH-HpaI_aldolase"/>
</dbReference>